<evidence type="ECO:0000256" key="5">
    <source>
        <dbReference type="HAMAP-Rule" id="MF_00651"/>
    </source>
</evidence>
<reference evidence="8" key="1">
    <citation type="submission" date="2021-05" db="EMBL/GenBank/DDBJ databases">
        <authorList>
            <person name="Arsene-Ploetze F."/>
        </authorList>
    </citation>
    <scope>NUCLEOTIDE SEQUENCE</scope>
    <source>
        <strain evidence="8">DSM 42138</strain>
    </source>
</reference>
<evidence type="ECO:0000256" key="4">
    <source>
        <dbReference type="ARBA" id="ARBA00022801"/>
    </source>
</evidence>
<evidence type="ECO:0000256" key="2">
    <source>
        <dbReference type="ARBA" id="ARBA00022517"/>
    </source>
</evidence>
<comment type="caution">
    <text evidence="8">The sequence shown here is derived from an EMBL/GenBank/DDBJ whole genome shotgun (WGS) entry which is preliminary data.</text>
</comment>
<organism evidence="8 9">
    <name type="scientific">Actinacidiphila cocklensis</name>
    <dbReference type="NCBI Taxonomy" id="887465"/>
    <lineage>
        <taxon>Bacteria</taxon>
        <taxon>Bacillati</taxon>
        <taxon>Actinomycetota</taxon>
        <taxon>Actinomycetes</taxon>
        <taxon>Kitasatosporales</taxon>
        <taxon>Streptomycetaceae</taxon>
        <taxon>Actinacidiphila</taxon>
    </lineage>
</organism>
<dbReference type="Proteomes" id="UP001152519">
    <property type="component" value="Unassembled WGS sequence"/>
</dbReference>
<comment type="subcellular location">
    <subcellularLocation>
        <location evidence="5">Cytoplasm</location>
    </subcellularLocation>
</comment>
<dbReference type="GO" id="GO:0005829">
    <property type="term" value="C:cytosol"/>
    <property type="evidence" value="ECO:0007669"/>
    <property type="project" value="TreeGrafter"/>
</dbReference>
<sequence length="171" mass="17778">MHDPEQHEGAEPAGRPAIRRGRRLGVDVGDARIGVASCDPDGILATPVETVPGRDVPAALRRLAALVAEYEPIEVVVGLPRSLNGTEGPAAAKVRTFAQGVAKIITPVPVRLVDERMTTVTATQGLRASGVKAKKGRSVVDQVAAVIILQSALEAERLSGKAPGESVQSSI</sequence>
<dbReference type="GO" id="GO:0000967">
    <property type="term" value="P:rRNA 5'-end processing"/>
    <property type="evidence" value="ECO:0007669"/>
    <property type="project" value="UniProtKB-UniRule"/>
</dbReference>
<evidence type="ECO:0000313" key="9">
    <source>
        <dbReference type="Proteomes" id="UP001152519"/>
    </source>
</evidence>
<dbReference type="SUPFAM" id="SSF53098">
    <property type="entry name" value="Ribonuclease H-like"/>
    <property type="match status" value="1"/>
</dbReference>
<gene>
    <name evidence="8" type="ORF">SCOCK_270052</name>
</gene>
<keyword evidence="2 5" id="KW-0690">Ribosome biogenesis</keyword>
<dbReference type="InterPro" id="IPR005227">
    <property type="entry name" value="YqgF"/>
</dbReference>
<dbReference type="Gene3D" id="3.30.420.140">
    <property type="entry name" value="YqgF/RNase H-like domain"/>
    <property type="match status" value="1"/>
</dbReference>
<dbReference type="HAMAP" id="MF_00651">
    <property type="entry name" value="Nuclease_YqgF"/>
    <property type="match status" value="1"/>
</dbReference>
<evidence type="ECO:0000256" key="3">
    <source>
        <dbReference type="ARBA" id="ARBA00022722"/>
    </source>
</evidence>
<protein>
    <recommendedName>
        <fullName evidence="5">Putative pre-16S rRNA nuclease</fullName>
        <ecNumber evidence="5">3.1.-.-</ecNumber>
    </recommendedName>
</protein>
<comment type="function">
    <text evidence="5">Could be a nuclease involved in processing of the 5'-end of pre-16S rRNA.</text>
</comment>
<accession>A0A9W4GRM8</accession>
<dbReference type="GO" id="GO:0016788">
    <property type="term" value="F:hydrolase activity, acting on ester bonds"/>
    <property type="evidence" value="ECO:0007669"/>
    <property type="project" value="UniProtKB-UniRule"/>
</dbReference>
<evidence type="ECO:0000259" key="7">
    <source>
        <dbReference type="SMART" id="SM00732"/>
    </source>
</evidence>
<feature type="domain" description="YqgF/RNase H-like" evidence="7">
    <location>
        <begin position="21"/>
        <end position="122"/>
    </location>
</feature>
<keyword evidence="9" id="KW-1185">Reference proteome</keyword>
<dbReference type="SMART" id="SM00732">
    <property type="entry name" value="YqgFc"/>
    <property type="match status" value="1"/>
</dbReference>
<keyword evidence="3 5" id="KW-0540">Nuclease</keyword>
<dbReference type="InterPro" id="IPR006641">
    <property type="entry name" value="YqgF/RNaseH-like_dom"/>
</dbReference>
<dbReference type="CDD" id="cd16964">
    <property type="entry name" value="YqgF"/>
    <property type="match status" value="1"/>
</dbReference>
<dbReference type="EC" id="3.1.-.-" evidence="5"/>
<comment type="similarity">
    <text evidence="5">Belongs to the YqgF HJR family.</text>
</comment>
<dbReference type="NCBIfam" id="TIGR00250">
    <property type="entry name" value="RNAse_H_YqgF"/>
    <property type="match status" value="1"/>
</dbReference>
<evidence type="ECO:0000256" key="1">
    <source>
        <dbReference type="ARBA" id="ARBA00022490"/>
    </source>
</evidence>
<keyword evidence="1 5" id="KW-0963">Cytoplasm</keyword>
<keyword evidence="4 5" id="KW-0378">Hydrolase</keyword>
<dbReference type="PANTHER" id="PTHR33317:SF4">
    <property type="entry name" value="POLYNUCLEOTIDYL TRANSFERASE, RIBONUCLEASE H-LIKE SUPERFAMILY PROTEIN"/>
    <property type="match status" value="1"/>
</dbReference>
<dbReference type="InterPro" id="IPR012337">
    <property type="entry name" value="RNaseH-like_sf"/>
</dbReference>
<evidence type="ECO:0000256" key="6">
    <source>
        <dbReference type="SAM" id="MobiDB-lite"/>
    </source>
</evidence>
<dbReference type="Pfam" id="PF03652">
    <property type="entry name" value="RuvX"/>
    <property type="match status" value="1"/>
</dbReference>
<feature type="compositionally biased region" description="Basic and acidic residues" evidence="6">
    <location>
        <begin position="1"/>
        <end position="10"/>
    </location>
</feature>
<feature type="region of interest" description="Disordered" evidence="6">
    <location>
        <begin position="1"/>
        <end position="21"/>
    </location>
</feature>
<dbReference type="AlphaFoldDB" id="A0A9W4GRM8"/>
<dbReference type="FunFam" id="3.30.420.140:FF:000005">
    <property type="entry name" value="Putative pre-16S rRNA nuclease"/>
    <property type="match status" value="1"/>
</dbReference>
<dbReference type="GO" id="GO:0004518">
    <property type="term" value="F:nuclease activity"/>
    <property type="evidence" value="ECO:0007669"/>
    <property type="project" value="UniProtKB-KW"/>
</dbReference>
<name>A0A9W4GRM8_9ACTN</name>
<proteinExistence type="inferred from homology"/>
<dbReference type="InterPro" id="IPR037027">
    <property type="entry name" value="YqgF/RNaseH-like_dom_sf"/>
</dbReference>
<dbReference type="PANTHER" id="PTHR33317">
    <property type="entry name" value="POLYNUCLEOTIDYL TRANSFERASE, RIBONUCLEASE H-LIKE SUPERFAMILY PROTEIN"/>
    <property type="match status" value="1"/>
</dbReference>
<evidence type="ECO:0000313" key="8">
    <source>
        <dbReference type="EMBL" id="CAG6394471.1"/>
    </source>
</evidence>
<dbReference type="EMBL" id="CAJSLV010000056">
    <property type="protein sequence ID" value="CAG6394471.1"/>
    <property type="molecule type" value="Genomic_DNA"/>
</dbReference>